<keyword evidence="3" id="KW-0614">Plasmid</keyword>
<sequence>MRSADCSGGPTRRSPKKQFAPDSCVAGLLIIDDDGQTRLELDGYFPSKHGPMTPMMRGGQLIDKDIQGVLRTSNKRVLLTGLIGNGGQFTASGMSYERYIAGLCLVADGFAKPPATRAFKEIIVPLTGFEEWLRLASIKVTSSKRMVSVKYKRPKDAVYPTADGKLSIHFESAEDSSGPVFGMALSLKQTASAVLRFRKPLALKDLIAQYKLLEDLLLMLTGSDHTLDWPWIAAGKIAQYRLYFPKPGSKAASPPPKAHECITNFMQLRERFGEIWSDWKKKREAFGPGFYLYLGTRRGVRLYIENRFINLVFGLEAFHRRKYPPTGETKLDEKIKRIVAQVSLAKDQKWLADVLERAKDQPPLGQRLYETLREVPLGLDETRLRSFCEVCGKLRNDISHFGGQRHNETPYNDFILDLESKGQALATLYQALLLYEIGIDARIIKAWMFDGFGSLPIKYHFVKAHLLDKSLLDPQQ</sequence>
<dbReference type="KEGG" id="mtun:MTUNDRAET4_0205.2"/>
<reference evidence="3 4" key="1">
    <citation type="submission" date="2019-03" db="EMBL/GenBank/DDBJ databases">
        <authorList>
            <person name="Kox A.R. M."/>
        </authorList>
    </citation>
    <scope>NUCLEOTIDE SEQUENCE [LARGE SCALE GENOMIC DNA]</scope>
    <source>
        <strain evidence="3">MTUNDRAET4 annotated genome</strain>
        <plasmid evidence="4">3</plasmid>
    </source>
</reference>
<dbReference type="RefSeq" id="WP_134493466.1">
    <property type="nucleotide sequence ID" value="NZ_LR536452.1"/>
</dbReference>
<evidence type="ECO:0000313" key="3">
    <source>
        <dbReference type="EMBL" id="VFU17700.1"/>
    </source>
</evidence>
<evidence type="ECO:0000313" key="4">
    <source>
        <dbReference type="Proteomes" id="UP000294360"/>
    </source>
</evidence>
<protein>
    <submittedName>
        <fullName evidence="3">Uncharacterized protein</fullName>
    </submittedName>
</protein>
<evidence type="ECO:0000259" key="1">
    <source>
        <dbReference type="Pfam" id="PF18739"/>
    </source>
</evidence>
<accession>A0A4U8Z7X1</accession>
<dbReference type="InterPro" id="IPR041229">
    <property type="entry name" value="HEPN_Apea"/>
</dbReference>
<gene>
    <name evidence="3" type="ORF">MTUNDRAET4_0205</name>
</gene>
<dbReference type="AlphaFoldDB" id="A0A4U8Z7X1"/>
<dbReference type="EMBL" id="LR536452">
    <property type="protein sequence ID" value="VFU17700.1"/>
    <property type="molecule type" value="Genomic_DNA"/>
</dbReference>
<dbReference type="Pfam" id="PF18862">
    <property type="entry name" value="ApeA_NTD1"/>
    <property type="match status" value="1"/>
</dbReference>
<dbReference type="InterPro" id="IPR041223">
    <property type="entry name" value="ApeA_NTD"/>
</dbReference>
<dbReference type="OrthoDB" id="8439908at2"/>
<organism evidence="3 4">
    <name type="scientific">Methylocella tundrae</name>
    <dbReference type="NCBI Taxonomy" id="227605"/>
    <lineage>
        <taxon>Bacteria</taxon>
        <taxon>Pseudomonadati</taxon>
        <taxon>Pseudomonadota</taxon>
        <taxon>Alphaproteobacteria</taxon>
        <taxon>Hyphomicrobiales</taxon>
        <taxon>Beijerinckiaceae</taxon>
        <taxon>Methylocella</taxon>
    </lineage>
</organism>
<feature type="domain" description="ApeA N-terminal" evidence="2">
    <location>
        <begin position="25"/>
        <end position="279"/>
    </location>
</feature>
<dbReference type="Pfam" id="PF18739">
    <property type="entry name" value="HEPN_Apea"/>
    <property type="match status" value="1"/>
</dbReference>
<evidence type="ECO:0000259" key="2">
    <source>
        <dbReference type="Pfam" id="PF18862"/>
    </source>
</evidence>
<name>A0A4U8Z7X1_METTU</name>
<geneLocation type="plasmid" evidence="3 4">
    <name>3</name>
</geneLocation>
<feature type="domain" description="Apea-like HEPN" evidence="1">
    <location>
        <begin position="310"/>
        <end position="441"/>
    </location>
</feature>
<dbReference type="Proteomes" id="UP000294360">
    <property type="component" value="Plasmid 3"/>
</dbReference>
<proteinExistence type="predicted"/>